<keyword evidence="4 7" id="KW-0573">Peptidoglycan synthesis</keyword>
<gene>
    <name evidence="10" type="ORF">HFP15_24260</name>
</gene>
<feature type="domain" description="L,D-TPase catalytic" evidence="9">
    <location>
        <begin position="255"/>
        <end position="380"/>
    </location>
</feature>
<dbReference type="CDD" id="cd16913">
    <property type="entry name" value="YkuD_like"/>
    <property type="match status" value="1"/>
</dbReference>
<feature type="active site" description="Nucleophile" evidence="7">
    <location>
        <position position="356"/>
    </location>
</feature>
<keyword evidence="5" id="KW-0012">Acyltransferase</keyword>
<feature type="chain" id="PRO_5047229660" evidence="8">
    <location>
        <begin position="36"/>
        <end position="410"/>
    </location>
</feature>
<keyword evidence="3 7" id="KW-0133">Cell shape</keyword>
<protein>
    <submittedName>
        <fullName evidence="10">L,D-transpeptidase</fullName>
    </submittedName>
</protein>
<dbReference type="Pfam" id="PF17964">
    <property type="entry name" value="Big_10"/>
    <property type="match status" value="1"/>
</dbReference>
<comment type="pathway">
    <text evidence="1 7">Cell wall biogenesis; peptidoglycan biosynthesis.</text>
</comment>
<dbReference type="InterPro" id="IPR038063">
    <property type="entry name" value="Transpep_catalytic_dom"/>
</dbReference>
<dbReference type="Pfam" id="PF03734">
    <property type="entry name" value="YkuD"/>
    <property type="match status" value="1"/>
</dbReference>
<evidence type="ECO:0000256" key="3">
    <source>
        <dbReference type="ARBA" id="ARBA00022960"/>
    </source>
</evidence>
<dbReference type="PANTHER" id="PTHR30582">
    <property type="entry name" value="L,D-TRANSPEPTIDASE"/>
    <property type="match status" value="1"/>
</dbReference>
<evidence type="ECO:0000313" key="11">
    <source>
        <dbReference type="Proteomes" id="UP000715441"/>
    </source>
</evidence>
<dbReference type="Proteomes" id="UP000715441">
    <property type="component" value="Unassembled WGS sequence"/>
</dbReference>
<dbReference type="CDD" id="cd13432">
    <property type="entry name" value="LDT_IgD_like_2"/>
    <property type="match status" value="1"/>
</dbReference>
<dbReference type="InterPro" id="IPR005490">
    <property type="entry name" value="LD_TPept_cat_dom"/>
</dbReference>
<name>A0ABX1J881_9PSEU</name>
<evidence type="ECO:0000256" key="6">
    <source>
        <dbReference type="ARBA" id="ARBA00023316"/>
    </source>
</evidence>
<evidence type="ECO:0000256" key="1">
    <source>
        <dbReference type="ARBA" id="ARBA00004752"/>
    </source>
</evidence>
<evidence type="ECO:0000259" key="9">
    <source>
        <dbReference type="PROSITE" id="PS52029"/>
    </source>
</evidence>
<dbReference type="Gene3D" id="2.40.440.10">
    <property type="entry name" value="L,D-transpeptidase catalytic domain-like"/>
    <property type="match status" value="1"/>
</dbReference>
<keyword evidence="8" id="KW-0732">Signal</keyword>
<feature type="active site" description="Proton donor/acceptor" evidence="7">
    <location>
        <position position="338"/>
    </location>
</feature>
<reference evidence="10 11" key="1">
    <citation type="submission" date="2020-04" db="EMBL/GenBank/DDBJ databases">
        <title>Novel species.</title>
        <authorList>
            <person name="Teo W.F.A."/>
            <person name="Lipun K."/>
            <person name="Srisuk N."/>
            <person name="Duangmal K."/>
        </authorList>
    </citation>
    <scope>NUCLEOTIDE SEQUENCE [LARGE SCALE GENOMIC DNA]</scope>
    <source>
        <strain evidence="10 11">K13G38</strain>
    </source>
</reference>
<comment type="caution">
    <text evidence="10">The sequence shown here is derived from an EMBL/GenBank/DDBJ whole genome shotgun (WGS) entry which is preliminary data.</text>
</comment>
<organism evidence="10 11">
    <name type="scientific">Amycolatopsis acididurans</name>
    <dbReference type="NCBI Taxonomy" id="2724524"/>
    <lineage>
        <taxon>Bacteria</taxon>
        <taxon>Bacillati</taxon>
        <taxon>Actinomycetota</taxon>
        <taxon>Actinomycetes</taxon>
        <taxon>Pseudonocardiales</taxon>
        <taxon>Pseudonocardiaceae</taxon>
        <taxon>Amycolatopsis</taxon>
    </lineage>
</organism>
<keyword evidence="11" id="KW-1185">Reference proteome</keyword>
<proteinExistence type="predicted"/>
<dbReference type="Gene3D" id="2.60.40.3710">
    <property type="match status" value="1"/>
</dbReference>
<evidence type="ECO:0000313" key="10">
    <source>
        <dbReference type="EMBL" id="NKQ55997.1"/>
    </source>
</evidence>
<sequence length="410" mass="43085">MSTQRRPPRRVCLFVPTKKTKAALALVAASLAALSACTSQTPATAPNPATSTTPPPVASVTISDNNATALNPRTPVVVTAANGKLTKVTVTNTAKGNAVGGTLSADGTRWTSNEPLGYGATYSVVADATGTDGKPVEQNGTLHTLTPAAQAYPAMTPAPPGAGATFGVGQIIGVSFDHAVTDRAAVEKALKVTTNPPQQGSWHWIDNKTVHYRPPTYWQAGTTITLAADLYGVDLGGGVYGQTDRSVTYRIHDSWIAKADGNTEQMQILHNGTQVGSMPISIGKDSTPTHVGPHVISDKQQQVVMDSCTYGLCPPAPGAYRSTEYWAERISNDGEFVHENPNTVGEQGSSNVSHGCINLSPENAQAFFGQFGLGDVVEVTNSGGPQLPIYDTYGDWELSWSQWQAGSALH</sequence>
<evidence type="ECO:0000256" key="2">
    <source>
        <dbReference type="ARBA" id="ARBA00022679"/>
    </source>
</evidence>
<feature type="signal peptide" evidence="8">
    <location>
        <begin position="1"/>
        <end position="35"/>
    </location>
</feature>
<dbReference type="Gene3D" id="2.60.40.3780">
    <property type="match status" value="1"/>
</dbReference>
<dbReference type="SUPFAM" id="SSF141523">
    <property type="entry name" value="L,D-transpeptidase catalytic domain-like"/>
    <property type="match status" value="1"/>
</dbReference>
<dbReference type="InterPro" id="IPR050979">
    <property type="entry name" value="LD-transpeptidase"/>
</dbReference>
<keyword evidence="2" id="KW-0808">Transferase</keyword>
<keyword evidence="6 7" id="KW-0961">Cell wall biogenesis/degradation</keyword>
<dbReference type="EMBL" id="JAAXLS010000019">
    <property type="protein sequence ID" value="NKQ55997.1"/>
    <property type="molecule type" value="Genomic_DNA"/>
</dbReference>
<accession>A0ABX1J881</accession>
<evidence type="ECO:0000256" key="8">
    <source>
        <dbReference type="SAM" id="SignalP"/>
    </source>
</evidence>
<evidence type="ECO:0000256" key="5">
    <source>
        <dbReference type="ARBA" id="ARBA00023315"/>
    </source>
</evidence>
<evidence type="ECO:0000256" key="4">
    <source>
        <dbReference type="ARBA" id="ARBA00022984"/>
    </source>
</evidence>
<dbReference type="PANTHER" id="PTHR30582:SF2">
    <property type="entry name" value="L,D-TRANSPEPTIDASE YCIB-RELATED"/>
    <property type="match status" value="1"/>
</dbReference>
<dbReference type="PROSITE" id="PS52029">
    <property type="entry name" value="LD_TPASE"/>
    <property type="match status" value="1"/>
</dbReference>
<dbReference type="InterPro" id="IPR041280">
    <property type="entry name" value="Big_10"/>
</dbReference>
<evidence type="ECO:0000256" key="7">
    <source>
        <dbReference type="PROSITE-ProRule" id="PRU01373"/>
    </source>
</evidence>